<proteinExistence type="predicted"/>
<name>A0A0E9P5R1_ANGAN</name>
<organism evidence="1">
    <name type="scientific">Anguilla anguilla</name>
    <name type="common">European freshwater eel</name>
    <name type="synonym">Muraena anguilla</name>
    <dbReference type="NCBI Taxonomy" id="7936"/>
    <lineage>
        <taxon>Eukaryota</taxon>
        <taxon>Metazoa</taxon>
        <taxon>Chordata</taxon>
        <taxon>Craniata</taxon>
        <taxon>Vertebrata</taxon>
        <taxon>Euteleostomi</taxon>
        <taxon>Actinopterygii</taxon>
        <taxon>Neopterygii</taxon>
        <taxon>Teleostei</taxon>
        <taxon>Anguilliformes</taxon>
        <taxon>Anguillidae</taxon>
        <taxon>Anguilla</taxon>
    </lineage>
</organism>
<protein>
    <submittedName>
        <fullName evidence="1">Uncharacterized protein</fullName>
    </submittedName>
</protein>
<dbReference type="EMBL" id="GBXM01109192">
    <property type="protein sequence ID" value="JAG99384.1"/>
    <property type="molecule type" value="Transcribed_RNA"/>
</dbReference>
<accession>A0A0E9P5R1</accession>
<evidence type="ECO:0000313" key="1">
    <source>
        <dbReference type="EMBL" id="JAG99384.1"/>
    </source>
</evidence>
<reference evidence="1" key="1">
    <citation type="submission" date="2014-11" db="EMBL/GenBank/DDBJ databases">
        <authorList>
            <person name="Amaro Gonzalez C."/>
        </authorList>
    </citation>
    <scope>NUCLEOTIDE SEQUENCE</scope>
</reference>
<reference evidence="1" key="2">
    <citation type="journal article" date="2015" name="Fish Shellfish Immunol.">
        <title>Early steps in the European eel (Anguilla anguilla)-Vibrio vulnificus interaction in the gills: Role of the RtxA13 toxin.</title>
        <authorList>
            <person name="Callol A."/>
            <person name="Pajuelo D."/>
            <person name="Ebbesson L."/>
            <person name="Teles M."/>
            <person name="MacKenzie S."/>
            <person name="Amaro C."/>
        </authorList>
    </citation>
    <scope>NUCLEOTIDE SEQUENCE</scope>
</reference>
<sequence length="15" mass="1496">MAMSASCPTAPERSG</sequence>